<sequence length="223" mass="24831">MDQELFFAIIRTAAGLDLQDNVAGIRFLKRLSEISDNYEMMISSDFSVRGSGNTIKLGERMAPVIMQDGGFKTFLDIRSQLLKTGLGEHIQRQLRRFVDFVCQATRDTSIEIPKGMTCGLFDAINTRAAVDAVMNSIRYKDSDLKTRAIRALVVTCAVTYPEEVQALRIDLLSFGLANSELIQTLQPLGTIFGTAEPDRGADPLKTQTKHADSLNIQTKMLFF</sequence>
<reference evidence="1 2" key="1">
    <citation type="submission" date="2016-03" db="EMBL/GenBank/DDBJ databases">
        <title>Draft genome sequence of the Fonsecaea monophora CBS 269.37.</title>
        <authorList>
            <person name="Bombassaro A."/>
            <person name="Vinicius W.A."/>
            <person name="De Hoog S."/>
            <person name="Sun J."/>
            <person name="Souza E.M."/>
            <person name="Raittz R.T."/>
            <person name="Costa F."/>
            <person name="Leao A.C."/>
            <person name="Tadra-Sfeir M.Z."/>
            <person name="Baura V."/>
            <person name="Balsanelli E."/>
            <person name="Pedrosa F.O."/>
            <person name="Moreno L.F."/>
            <person name="Steffens M.B."/>
            <person name="Xi L."/>
            <person name="Bocca A.L."/>
            <person name="Felipe M.S."/>
            <person name="Teixeira M."/>
            <person name="Telles Filho F.Q."/>
            <person name="Azevedo C.M."/>
            <person name="Gomes R."/>
            <person name="Vicente V.A."/>
        </authorList>
    </citation>
    <scope>NUCLEOTIDE SEQUENCE [LARGE SCALE GENOMIC DNA]</scope>
    <source>
        <strain evidence="1 2">CBS 269.37</strain>
    </source>
</reference>
<evidence type="ECO:0000313" key="1">
    <source>
        <dbReference type="EMBL" id="OAG34339.1"/>
    </source>
</evidence>
<dbReference type="AlphaFoldDB" id="A0A177ETM3"/>
<keyword evidence="2" id="KW-1185">Reference proteome</keyword>
<comment type="caution">
    <text evidence="1">The sequence shown here is derived from an EMBL/GenBank/DDBJ whole genome shotgun (WGS) entry which is preliminary data.</text>
</comment>
<protein>
    <submittedName>
        <fullName evidence="1">Uncharacterized protein</fullName>
    </submittedName>
</protein>
<proteinExistence type="predicted"/>
<dbReference type="GeneID" id="34606612"/>
<accession>A0A177ETM3</accession>
<evidence type="ECO:0000313" key="2">
    <source>
        <dbReference type="Proteomes" id="UP000077002"/>
    </source>
</evidence>
<organism evidence="1 2">
    <name type="scientific">Fonsecaea monophora</name>
    <dbReference type="NCBI Taxonomy" id="254056"/>
    <lineage>
        <taxon>Eukaryota</taxon>
        <taxon>Fungi</taxon>
        <taxon>Dikarya</taxon>
        <taxon>Ascomycota</taxon>
        <taxon>Pezizomycotina</taxon>
        <taxon>Eurotiomycetes</taxon>
        <taxon>Chaetothyriomycetidae</taxon>
        <taxon>Chaetothyriales</taxon>
        <taxon>Herpotrichiellaceae</taxon>
        <taxon>Fonsecaea</taxon>
    </lineage>
</organism>
<dbReference type="Proteomes" id="UP000077002">
    <property type="component" value="Unassembled WGS sequence"/>
</dbReference>
<dbReference type="EMBL" id="LVKK01000164">
    <property type="protein sequence ID" value="OAG34339.1"/>
    <property type="molecule type" value="Genomic_DNA"/>
</dbReference>
<dbReference type="RefSeq" id="XP_022506291.1">
    <property type="nucleotide sequence ID" value="XM_022661409.1"/>
</dbReference>
<gene>
    <name evidence="1" type="ORF">AYO21_11519</name>
</gene>
<name>A0A177ETM3_9EURO</name>